<evidence type="ECO:0000313" key="3">
    <source>
        <dbReference type="Proteomes" id="UP000318380"/>
    </source>
</evidence>
<protein>
    <submittedName>
        <fullName evidence="2">Uncharacterized protein</fullName>
    </submittedName>
</protein>
<comment type="caution">
    <text evidence="2">The sequence shown here is derived from an EMBL/GenBank/DDBJ whole genome shotgun (WGS) entry which is preliminary data.</text>
</comment>
<organism evidence="2 3">
    <name type="scientific">Kribbella amoyensis</name>
    <dbReference type="NCBI Taxonomy" id="996641"/>
    <lineage>
        <taxon>Bacteria</taxon>
        <taxon>Bacillati</taxon>
        <taxon>Actinomycetota</taxon>
        <taxon>Actinomycetes</taxon>
        <taxon>Propionibacteriales</taxon>
        <taxon>Kribbellaceae</taxon>
        <taxon>Kribbella</taxon>
    </lineage>
</organism>
<feature type="compositionally biased region" description="Low complexity" evidence="1">
    <location>
        <begin position="241"/>
        <end position="259"/>
    </location>
</feature>
<name>A0A561B3H6_9ACTN</name>
<dbReference type="EMBL" id="VIVK01000003">
    <property type="protein sequence ID" value="TWD73430.1"/>
    <property type="molecule type" value="Genomic_DNA"/>
</dbReference>
<reference evidence="2 3" key="1">
    <citation type="submission" date="2019-06" db="EMBL/GenBank/DDBJ databases">
        <title>Sequencing the genomes of 1000 actinobacteria strains.</title>
        <authorList>
            <person name="Klenk H.-P."/>
        </authorList>
    </citation>
    <scope>NUCLEOTIDE SEQUENCE [LARGE SCALE GENOMIC DNA]</scope>
    <source>
        <strain evidence="2 3">DSM 24683</strain>
    </source>
</reference>
<dbReference type="RefSeq" id="WP_145814606.1">
    <property type="nucleotide sequence ID" value="NZ_VIVK01000003.1"/>
</dbReference>
<feature type="compositionally biased region" description="Basic and acidic residues" evidence="1">
    <location>
        <begin position="78"/>
        <end position="94"/>
    </location>
</feature>
<sequence length="275" mass="29416">MSTEGLWKQGDQKAALEWLANLDTKSQVALQRSIRTHQALGPVYNAIARTVHFAQRNTTRLSDFAQRLASSGKNRYQQAKEKHETKSAARSERRAEMVSNVKENVANAKQWAGDTRRDLVASGKEAAGKAVAAGKETAAKGSRWFNQKISNGAARASAAFAGIAARRSSPELQGPDLKLPTNLQLAEHLSHVATATTPEQLAKAEANLGKFIDAKRTELQSAQTGVNKAQNLAWALQGSSPAAGAVQQKPAAGQPGQAAENKQGGKHRKPDGKEI</sequence>
<feature type="region of interest" description="Disordered" evidence="1">
    <location>
        <begin position="239"/>
        <end position="275"/>
    </location>
</feature>
<evidence type="ECO:0000256" key="1">
    <source>
        <dbReference type="SAM" id="MobiDB-lite"/>
    </source>
</evidence>
<dbReference type="AlphaFoldDB" id="A0A561B3H6"/>
<proteinExistence type="predicted"/>
<gene>
    <name evidence="2" type="ORF">FB561_7319</name>
</gene>
<feature type="region of interest" description="Disordered" evidence="1">
    <location>
        <begin position="70"/>
        <end position="94"/>
    </location>
</feature>
<dbReference type="OrthoDB" id="3831051at2"/>
<evidence type="ECO:0000313" key="2">
    <source>
        <dbReference type="EMBL" id="TWD73430.1"/>
    </source>
</evidence>
<feature type="compositionally biased region" description="Basic residues" evidence="1">
    <location>
        <begin position="264"/>
        <end position="275"/>
    </location>
</feature>
<dbReference type="Proteomes" id="UP000318380">
    <property type="component" value="Unassembled WGS sequence"/>
</dbReference>
<keyword evidence="3" id="KW-1185">Reference proteome</keyword>
<accession>A0A561B3H6</accession>